<protein>
    <submittedName>
        <fullName evidence="1">Uncharacterized protein</fullName>
    </submittedName>
</protein>
<dbReference type="Proteomes" id="UP001596058">
    <property type="component" value="Unassembled WGS sequence"/>
</dbReference>
<proteinExistence type="predicted"/>
<evidence type="ECO:0000313" key="1">
    <source>
        <dbReference type="EMBL" id="MFC5827762.1"/>
    </source>
</evidence>
<name>A0ABW1CQC9_9ACTN</name>
<dbReference type="EMBL" id="JBHSPA010000031">
    <property type="protein sequence ID" value="MFC5827762.1"/>
    <property type="molecule type" value="Genomic_DNA"/>
</dbReference>
<comment type="caution">
    <text evidence="1">The sequence shown here is derived from an EMBL/GenBank/DDBJ whole genome shotgun (WGS) entry which is preliminary data.</text>
</comment>
<keyword evidence="2" id="KW-1185">Reference proteome</keyword>
<sequence length="109" mass="12093">MVRISPIRVPEDAYEMTVTDWLEIQVEGEMADVDVWVYALSSVEGTQQRVTVHLYGGQSLKGAVVELDRSRNTVVLDEYAQGSAATRHESPVHTILLTAVQAVTVHKQD</sequence>
<organism evidence="1 2">
    <name type="scientific">Nonomuraea insulae</name>
    <dbReference type="NCBI Taxonomy" id="1616787"/>
    <lineage>
        <taxon>Bacteria</taxon>
        <taxon>Bacillati</taxon>
        <taxon>Actinomycetota</taxon>
        <taxon>Actinomycetes</taxon>
        <taxon>Streptosporangiales</taxon>
        <taxon>Streptosporangiaceae</taxon>
        <taxon>Nonomuraea</taxon>
    </lineage>
</organism>
<evidence type="ECO:0000313" key="2">
    <source>
        <dbReference type="Proteomes" id="UP001596058"/>
    </source>
</evidence>
<gene>
    <name evidence="1" type="ORF">ACFPZ3_28210</name>
</gene>
<reference evidence="2" key="1">
    <citation type="journal article" date="2019" name="Int. J. Syst. Evol. Microbiol.">
        <title>The Global Catalogue of Microorganisms (GCM) 10K type strain sequencing project: providing services to taxonomists for standard genome sequencing and annotation.</title>
        <authorList>
            <consortium name="The Broad Institute Genomics Platform"/>
            <consortium name="The Broad Institute Genome Sequencing Center for Infectious Disease"/>
            <person name="Wu L."/>
            <person name="Ma J."/>
        </authorList>
    </citation>
    <scope>NUCLEOTIDE SEQUENCE [LARGE SCALE GENOMIC DNA]</scope>
    <source>
        <strain evidence="2">CCUG 53903</strain>
    </source>
</reference>
<accession>A0ABW1CQC9</accession>
<dbReference type="RefSeq" id="WP_379517263.1">
    <property type="nucleotide sequence ID" value="NZ_JBHSPA010000031.1"/>
</dbReference>